<accession>A0ABW1C575</accession>
<comment type="caution">
    <text evidence="5">The sequence shown here is derived from an EMBL/GenBank/DDBJ whole genome shotgun (WGS) entry which is preliminary data.</text>
</comment>
<sequence length="209" mass="23551">MGQKTKSAGRPRRSNVRGENTRARLIDAALESFSTRSFHGTGTRDIAEAAGMSQAAMYVHYPTKEDLLYQISYDGHLEIEGVVLDAVARGSSPKEQLAEVMYDFTVWHARSHTRARVINYELGGLTPEHREEIATFRRRLEATMRRILVAGVEEGGFLVPDPSMTALALLSLGIDVSRWYRDNGRWTPEDIGERYRYLALRIALGLPQK</sequence>
<feature type="domain" description="HTH tetR-type" evidence="4">
    <location>
        <begin position="19"/>
        <end position="79"/>
    </location>
</feature>
<evidence type="ECO:0000256" key="3">
    <source>
        <dbReference type="SAM" id="MobiDB-lite"/>
    </source>
</evidence>
<evidence type="ECO:0000256" key="1">
    <source>
        <dbReference type="ARBA" id="ARBA00023125"/>
    </source>
</evidence>
<reference evidence="6" key="1">
    <citation type="journal article" date="2019" name="Int. J. Syst. Evol. Microbiol.">
        <title>The Global Catalogue of Microorganisms (GCM) 10K type strain sequencing project: providing services to taxonomists for standard genome sequencing and annotation.</title>
        <authorList>
            <consortium name="The Broad Institute Genomics Platform"/>
            <consortium name="The Broad Institute Genome Sequencing Center for Infectious Disease"/>
            <person name="Wu L."/>
            <person name="Ma J."/>
        </authorList>
    </citation>
    <scope>NUCLEOTIDE SEQUENCE [LARGE SCALE GENOMIC DNA]</scope>
    <source>
        <strain evidence="6">CGMCC 4.7106</strain>
    </source>
</reference>
<dbReference type="PROSITE" id="PS50977">
    <property type="entry name" value="HTH_TETR_2"/>
    <property type="match status" value="1"/>
</dbReference>
<name>A0ABW1C575_9ACTN</name>
<feature type="region of interest" description="Disordered" evidence="3">
    <location>
        <begin position="1"/>
        <end position="20"/>
    </location>
</feature>
<protein>
    <submittedName>
        <fullName evidence="5">TetR/AcrR family transcriptional regulator</fullName>
    </submittedName>
</protein>
<dbReference type="EMBL" id="JBHSNW010000027">
    <property type="protein sequence ID" value="MFC5820824.1"/>
    <property type="molecule type" value="Genomic_DNA"/>
</dbReference>
<dbReference type="PANTHER" id="PTHR30055">
    <property type="entry name" value="HTH-TYPE TRANSCRIPTIONAL REGULATOR RUTR"/>
    <property type="match status" value="1"/>
</dbReference>
<proteinExistence type="predicted"/>
<dbReference type="RefSeq" id="WP_219545649.1">
    <property type="nucleotide sequence ID" value="NZ_JAHKRN010000017.1"/>
</dbReference>
<evidence type="ECO:0000259" key="4">
    <source>
        <dbReference type="PROSITE" id="PS50977"/>
    </source>
</evidence>
<dbReference type="InterPro" id="IPR001647">
    <property type="entry name" value="HTH_TetR"/>
</dbReference>
<keyword evidence="1 2" id="KW-0238">DNA-binding</keyword>
<dbReference type="InterPro" id="IPR050109">
    <property type="entry name" value="HTH-type_TetR-like_transc_reg"/>
</dbReference>
<gene>
    <name evidence="5" type="ORF">ACFPUY_37495</name>
</gene>
<dbReference type="Pfam" id="PF00440">
    <property type="entry name" value="TetR_N"/>
    <property type="match status" value="1"/>
</dbReference>
<evidence type="ECO:0000313" key="5">
    <source>
        <dbReference type="EMBL" id="MFC5820824.1"/>
    </source>
</evidence>
<dbReference type="InterPro" id="IPR041490">
    <property type="entry name" value="KstR2_TetR_C"/>
</dbReference>
<organism evidence="5 6">
    <name type="scientific">Nonomuraea harbinensis</name>
    <dbReference type="NCBI Taxonomy" id="1286938"/>
    <lineage>
        <taxon>Bacteria</taxon>
        <taxon>Bacillati</taxon>
        <taxon>Actinomycetota</taxon>
        <taxon>Actinomycetes</taxon>
        <taxon>Streptosporangiales</taxon>
        <taxon>Streptosporangiaceae</taxon>
        <taxon>Nonomuraea</taxon>
    </lineage>
</organism>
<dbReference type="PANTHER" id="PTHR30055:SF200">
    <property type="entry name" value="HTH-TYPE TRANSCRIPTIONAL REPRESSOR BDCR"/>
    <property type="match status" value="1"/>
</dbReference>
<dbReference type="Proteomes" id="UP001596096">
    <property type="component" value="Unassembled WGS sequence"/>
</dbReference>
<keyword evidence="6" id="KW-1185">Reference proteome</keyword>
<evidence type="ECO:0000256" key="2">
    <source>
        <dbReference type="PROSITE-ProRule" id="PRU00335"/>
    </source>
</evidence>
<dbReference type="Pfam" id="PF17932">
    <property type="entry name" value="TetR_C_24"/>
    <property type="match status" value="1"/>
</dbReference>
<evidence type="ECO:0000313" key="6">
    <source>
        <dbReference type="Proteomes" id="UP001596096"/>
    </source>
</evidence>
<feature type="DNA-binding region" description="H-T-H motif" evidence="2">
    <location>
        <begin position="42"/>
        <end position="61"/>
    </location>
</feature>